<evidence type="ECO:0000256" key="2">
    <source>
        <dbReference type="ARBA" id="ARBA00022692"/>
    </source>
</evidence>
<accession>A0A6U2C1B2</accession>
<dbReference type="GO" id="GO:0045271">
    <property type="term" value="C:respiratory chain complex I"/>
    <property type="evidence" value="ECO:0007669"/>
    <property type="project" value="InterPro"/>
</dbReference>
<keyword evidence="5" id="KW-0496">Mitochondrion</keyword>
<reference evidence="8" key="1">
    <citation type="submission" date="2021-01" db="EMBL/GenBank/DDBJ databases">
        <authorList>
            <person name="Corre E."/>
            <person name="Pelletier E."/>
            <person name="Niang G."/>
            <person name="Scheremetjew M."/>
            <person name="Finn R."/>
            <person name="Kale V."/>
            <person name="Holt S."/>
            <person name="Cochrane G."/>
            <person name="Meng A."/>
            <person name="Brown T."/>
            <person name="Cohen L."/>
        </authorList>
    </citation>
    <scope>NUCLEOTIDE SEQUENCE</scope>
    <source>
        <strain evidence="8">CCMP441</strain>
        <strain evidence="9">CCMP644</strain>
    </source>
</reference>
<keyword evidence="4" id="KW-1133">Transmembrane helix</keyword>
<organism evidence="8">
    <name type="scientific">Hemiselmis andersenii</name>
    <name type="common">Cryptophyte alga</name>
    <dbReference type="NCBI Taxonomy" id="464988"/>
    <lineage>
        <taxon>Eukaryota</taxon>
        <taxon>Cryptophyceae</taxon>
        <taxon>Cryptomonadales</taxon>
        <taxon>Hemiselmidaceae</taxon>
        <taxon>Hemiselmis</taxon>
    </lineage>
</organism>
<evidence type="ECO:0000256" key="7">
    <source>
        <dbReference type="SAM" id="MobiDB-lite"/>
    </source>
</evidence>
<evidence type="ECO:0000313" key="8">
    <source>
        <dbReference type="EMBL" id="CAD8745134.1"/>
    </source>
</evidence>
<evidence type="ECO:0000256" key="5">
    <source>
        <dbReference type="ARBA" id="ARBA00023128"/>
    </source>
</evidence>
<evidence type="ECO:0000256" key="4">
    <source>
        <dbReference type="ARBA" id="ARBA00022989"/>
    </source>
</evidence>
<keyword evidence="3" id="KW-0999">Mitochondrion inner membrane</keyword>
<dbReference type="AlphaFoldDB" id="A0A6U2C1B2"/>
<evidence type="ECO:0000313" key="9">
    <source>
        <dbReference type="EMBL" id="CAD8948606.1"/>
    </source>
</evidence>
<dbReference type="Pfam" id="PF02466">
    <property type="entry name" value="Tim17"/>
    <property type="match status" value="1"/>
</dbReference>
<evidence type="ECO:0000256" key="6">
    <source>
        <dbReference type="ARBA" id="ARBA00023136"/>
    </source>
</evidence>
<dbReference type="InterPro" id="IPR039205">
    <property type="entry name" value="NDUFA11"/>
</dbReference>
<feature type="region of interest" description="Disordered" evidence="7">
    <location>
        <begin position="137"/>
        <end position="156"/>
    </location>
</feature>
<dbReference type="GO" id="GO:0006120">
    <property type="term" value="P:mitochondrial electron transport, NADH to ubiquinone"/>
    <property type="evidence" value="ECO:0007669"/>
    <property type="project" value="InterPro"/>
</dbReference>
<evidence type="ECO:0000256" key="1">
    <source>
        <dbReference type="ARBA" id="ARBA00004448"/>
    </source>
</evidence>
<comment type="subcellular location">
    <subcellularLocation>
        <location evidence="1">Mitochondrion inner membrane</location>
        <topology evidence="1">Multi-pass membrane protein</topology>
    </subcellularLocation>
</comment>
<keyword evidence="6" id="KW-0472">Membrane</keyword>
<protein>
    <submittedName>
        <fullName evidence="8">Uncharacterized protein</fullName>
    </submittedName>
</protein>
<name>A0A6U2C1B2_HEMAN</name>
<dbReference type="EMBL" id="HBFX01005050">
    <property type="protein sequence ID" value="CAD8948606.1"/>
    <property type="molecule type" value="Transcribed_RNA"/>
</dbReference>
<evidence type="ECO:0000256" key="3">
    <source>
        <dbReference type="ARBA" id="ARBA00022792"/>
    </source>
</evidence>
<dbReference type="PANTHER" id="PTHR21382">
    <property type="entry name" value="NADH-UBIQUINONE OXIDOREDUCTASE SUBUNIT"/>
    <property type="match status" value="1"/>
</dbReference>
<proteinExistence type="predicted"/>
<sequence>MVFMGKAEGAEVDTATKMVHTSLFSGGVGFVLGSTRGMLGEARVEHSTSWRNASGVSWQMAARESALFAVVGATFVGGSVVAESIRGKDDVVNRMLGACAGGAVIGARKASAFQAILACPAFAFVALAADISDNRLRPPKEVNQKNHPELQWNRDA</sequence>
<dbReference type="GO" id="GO:0005743">
    <property type="term" value="C:mitochondrial inner membrane"/>
    <property type="evidence" value="ECO:0007669"/>
    <property type="project" value="UniProtKB-SubCell"/>
</dbReference>
<dbReference type="EMBL" id="HBFK01018783">
    <property type="protein sequence ID" value="CAD8745134.1"/>
    <property type="molecule type" value="Transcribed_RNA"/>
</dbReference>
<keyword evidence="2" id="KW-0812">Transmembrane</keyword>
<gene>
    <name evidence="9" type="ORF">HAND00432_LOCUS3124</name>
    <name evidence="8" type="ORF">HAND1043_LOCUS11629</name>
</gene>
<dbReference type="PANTHER" id="PTHR21382:SF1">
    <property type="entry name" value="NADH DEHYDROGENASE [UBIQUINONE] 1 ALPHA SUBCOMPLEX SUBUNIT 11"/>
    <property type="match status" value="1"/>
</dbReference>